<evidence type="ECO:0000256" key="1">
    <source>
        <dbReference type="ARBA" id="ARBA00006961"/>
    </source>
</evidence>
<dbReference type="AlphaFoldDB" id="A0A0A2WE57"/>
<reference evidence="3 4" key="1">
    <citation type="submission" date="2012-10" db="EMBL/GenBank/DDBJ databases">
        <title>Genome sequencing and analysis of entomopathogenic fungi Beauveria bassiana D1-5.</title>
        <authorList>
            <person name="Li Q."/>
            <person name="Wang L."/>
            <person name="Zhang Z."/>
            <person name="Wang Q."/>
            <person name="Ren J."/>
            <person name="Wang M."/>
            <person name="Xu W."/>
            <person name="Wang J."/>
            <person name="Lu Y."/>
            <person name="Du Q."/>
            <person name="Sun Z."/>
        </authorList>
    </citation>
    <scope>NUCLEOTIDE SEQUENCE [LARGE SCALE GENOMIC DNA]</scope>
    <source>
        <strain evidence="3 4">D1-5</strain>
    </source>
</reference>
<dbReference type="GO" id="GO:0003955">
    <property type="term" value="F:NAD(P)H dehydrogenase (quinone) activity"/>
    <property type="evidence" value="ECO:0007669"/>
    <property type="project" value="InterPro"/>
</dbReference>
<dbReference type="PANTHER" id="PTHR30546">
    <property type="entry name" value="FLAVODOXIN-RELATED PROTEIN WRBA-RELATED"/>
    <property type="match status" value="1"/>
</dbReference>
<dbReference type="InterPro" id="IPR010089">
    <property type="entry name" value="Flavoprotein_WrbA-like"/>
</dbReference>
<dbReference type="InterPro" id="IPR005025">
    <property type="entry name" value="FMN_Rdtase-like_dom"/>
</dbReference>
<dbReference type="PROSITE" id="PS50902">
    <property type="entry name" value="FLAVODOXIN_LIKE"/>
    <property type="match status" value="1"/>
</dbReference>
<dbReference type="STRING" id="1245745.A0A0A2WE57"/>
<dbReference type="PANTHER" id="PTHR30546:SF23">
    <property type="entry name" value="FLAVOPROTEIN-LIKE PROTEIN YCP4-RELATED"/>
    <property type="match status" value="1"/>
</dbReference>
<dbReference type="InterPro" id="IPR008254">
    <property type="entry name" value="Flavodoxin/NO_synth"/>
</dbReference>
<dbReference type="Pfam" id="PF13993">
    <property type="entry name" value="YccJ"/>
    <property type="match status" value="1"/>
</dbReference>
<evidence type="ECO:0000259" key="2">
    <source>
        <dbReference type="PROSITE" id="PS50902"/>
    </source>
</evidence>
<dbReference type="Proteomes" id="UP000030106">
    <property type="component" value="Unassembled WGS sequence"/>
</dbReference>
<dbReference type="NCBIfam" id="NF002999">
    <property type="entry name" value="PRK03767.1"/>
    <property type="match status" value="1"/>
</dbReference>
<sequence>MAKAVAEGAQKVDGAEVTIKRVLETMAPEAFAKAGGKTHTAPVATPQELADYDAIIFGTPTRFGNMAGQMRTFLDQTGGLWASGALYGKLGSVFSSTGTGGGQEQTITSTWTTLAHHGMVIVPIGYAAQELFDVSQVRGGTPYGATTIAGGDGSRQPSQEELAIARYQGEHVAAKAHHVGEWASLRNTSPEIAEAIFELAKYDEKLAEKIWEEGSDEVLPLAFAKTDKDSLFWGEQTIERKNV</sequence>
<organism evidence="3 4">
    <name type="scientific">Beauveria bassiana D1-5</name>
    <dbReference type="NCBI Taxonomy" id="1245745"/>
    <lineage>
        <taxon>Eukaryota</taxon>
        <taxon>Fungi</taxon>
        <taxon>Dikarya</taxon>
        <taxon>Ascomycota</taxon>
        <taxon>Pezizomycotina</taxon>
        <taxon>Sordariomycetes</taxon>
        <taxon>Hypocreomycetidae</taxon>
        <taxon>Hypocreales</taxon>
        <taxon>Cordycipitaceae</taxon>
        <taxon>Beauveria</taxon>
    </lineage>
</organism>
<dbReference type="HOGENOM" id="CLU_051402_0_0_1"/>
<dbReference type="FunFam" id="3.40.50.360:FF:000001">
    <property type="entry name" value="NAD(P)H dehydrogenase (Quinone) FQR1-like"/>
    <property type="match status" value="1"/>
</dbReference>
<dbReference type="NCBIfam" id="NF007554">
    <property type="entry name" value="PRK10174.1"/>
    <property type="match status" value="1"/>
</dbReference>
<dbReference type="EMBL" id="ANFO01000216">
    <property type="protein sequence ID" value="KGQ11444.1"/>
    <property type="molecule type" value="Genomic_DNA"/>
</dbReference>
<evidence type="ECO:0000313" key="3">
    <source>
        <dbReference type="EMBL" id="KGQ11444.1"/>
    </source>
</evidence>
<gene>
    <name evidence="3" type="ORF">BBAD15_g2804</name>
</gene>
<dbReference type="Pfam" id="PF03358">
    <property type="entry name" value="FMN_red"/>
    <property type="match status" value="1"/>
</dbReference>
<comment type="caution">
    <text evidence="3">The sequence shown here is derived from an EMBL/GenBank/DDBJ whole genome shotgun (WGS) entry which is preliminary data.</text>
</comment>
<dbReference type="SUPFAM" id="SSF52218">
    <property type="entry name" value="Flavoproteins"/>
    <property type="match status" value="1"/>
</dbReference>
<feature type="domain" description="Flavodoxin-like" evidence="2">
    <location>
        <begin position="1"/>
        <end position="172"/>
    </location>
</feature>
<proteinExistence type="inferred from homology"/>
<dbReference type="Gene3D" id="3.40.50.360">
    <property type="match status" value="1"/>
</dbReference>
<protein>
    <submittedName>
        <fullName evidence="3">Flavoprotein wrbA</fullName>
    </submittedName>
</protein>
<dbReference type="GO" id="GO:0016020">
    <property type="term" value="C:membrane"/>
    <property type="evidence" value="ECO:0007669"/>
    <property type="project" value="TreeGrafter"/>
</dbReference>
<dbReference type="NCBIfam" id="TIGR01755">
    <property type="entry name" value="flav_wrbA"/>
    <property type="match status" value="1"/>
</dbReference>
<dbReference type="InterPro" id="IPR029039">
    <property type="entry name" value="Flavoprotein-like_sf"/>
</dbReference>
<accession>A0A0A2WE57</accession>
<name>A0A0A2WE57_BEABA</name>
<evidence type="ECO:0000313" key="4">
    <source>
        <dbReference type="Proteomes" id="UP000030106"/>
    </source>
</evidence>
<comment type="similarity">
    <text evidence="1">Belongs to the WrbA family.</text>
</comment>
<dbReference type="InterPro" id="IPR025600">
    <property type="entry name" value="YccJ"/>
</dbReference>
<dbReference type="GO" id="GO:0010181">
    <property type="term" value="F:FMN binding"/>
    <property type="evidence" value="ECO:0007669"/>
    <property type="project" value="InterPro"/>
</dbReference>